<sequence length="351" mass="38732">MATLDDAQLLQHAKRVEGKVIVLTGGANGIGRETAILFAQYGQASPYSVLSSSFTNLSQKPRGQNLCHSDAIYVQCNVLHWDDQVALFEQAVSQYGSVDVVITLAGTAERGSACSGVLEYKDGKPLPPDMSTLEVNLLGTLHTVHLALNYLRSTRTSSGQWKALILMGSMASWEAVPLAPMYTSSKYALRGLMRSLYPLMKRDAIRIACIDPVWADTQLLSTAARVVLLGSELLPVSRIAQTVLCAAADPDDTTSGCSWLMPDNGPILRLQRESIDEGTYKMINDRIARFKMYAVFRLLRRKILLIYFSLERDVKLIMRQVWRIFGKGIILFMGVVGVLLSGIIFGQRISL</sequence>
<reference evidence="4" key="1">
    <citation type="submission" date="2023-03" db="EMBL/GenBank/DDBJ databases">
        <title>Massive genome expansion in bonnet fungi (Mycena s.s.) driven by repeated elements and novel gene families across ecological guilds.</title>
        <authorList>
            <consortium name="Lawrence Berkeley National Laboratory"/>
            <person name="Harder C.B."/>
            <person name="Miyauchi S."/>
            <person name="Viragh M."/>
            <person name="Kuo A."/>
            <person name="Thoen E."/>
            <person name="Andreopoulos B."/>
            <person name="Lu D."/>
            <person name="Skrede I."/>
            <person name="Drula E."/>
            <person name="Henrissat B."/>
            <person name="Morin E."/>
            <person name="Kohler A."/>
            <person name="Barry K."/>
            <person name="LaButti K."/>
            <person name="Morin E."/>
            <person name="Salamov A."/>
            <person name="Lipzen A."/>
            <person name="Mereny Z."/>
            <person name="Hegedus B."/>
            <person name="Baldrian P."/>
            <person name="Stursova M."/>
            <person name="Weitz H."/>
            <person name="Taylor A."/>
            <person name="Grigoriev I.V."/>
            <person name="Nagy L.G."/>
            <person name="Martin F."/>
            <person name="Kauserud H."/>
        </authorList>
    </citation>
    <scope>NUCLEOTIDE SEQUENCE</scope>
    <source>
        <strain evidence="4">CBHHK002</strain>
    </source>
</reference>
<gene>
    <name evidence="4" type="ORF">DFH08DRAFT_686304</name>
</gene>
<organism evidence="4 5">
    <name type="scientific">Mycena albidolilacea</name>
    <dbReference type="NCBI Taxonomy" id="1033008"/>
    <lineage>
        <taxon>Eukaryota</taxon>
        <taxon>Fungi</taxon>
        <taxon>Dikarya</taxon>
        <taxon>Basidiomycota</taxon>
        <taxon>Agaricomycotina</taxon>
        <taxon>Agaricomycetes</taxon>
        <taxon>Agaricomycetidae</taxon>
        <taxon>Agaricales</taxon>
        <taxon>Marasmiineae</taxon>
        <taxon>Mycenaceae</taxon>
        <taxon>Mycena</taxon>
    </lineage>
</organism>
<feature type="transmembrane region" description="Helical" evidence="3">
    <location>
        <begin position="324"/>
        <end position="345"/>
    </location>
</feature>
<keyword evidence="3" id="KW-1133">Transmembrane helix</keyword>
<dbReference type="GO" id="GO:0016491">
    <property type="term" value="F:oxidoreductase activity"/>
    <property type="evidence" value="ECO:0007669"/>
    <property type="project" value="UniProtKB-KW"/>
</dbReference>
<evidence type="ECO:0000256" key="1">
    <source>
        <dbReference type="ARBA" id="ARBA00006484"/>
    </source>
</evidence>
<keyword evidence="2" id="KW-0560">Oxidoreductase</keyword>
<name>A0AAD7AI94_9AGAR</name>
<dbReference type="PRINTS" id="PR00081">
    <property type="entry name" value="GDHRDH"/>
</dbReference>
<evidence type="ECO:0008006" key="6">
    <source>
        <dbReference type="Google" id="ProtNLM"/>
    </source>
</evidence>
<dbReference type="Gene3D" id="3.40.50.720">
    <property type="entry name" value="NAD(P)-binding Rossmann-like Domain"/>
    <property type="match status" value="1"/>
</dbReference>
<accession>A0AAD7AI94</accession>
<dbReference type="AlphaFoldDB" id="A0AAD7AI94"/>
<dbReference type="SUPFAM" id="SSF51735">
    <property type="entry name" value="NAD(P)-binding Rossmann-fold domains"/>
    <property type="match status" value="1"/>
</dbReference>
<protein>
    <recommendedName>
        <fullName evidence="6">NAD(P)-binding protein</fullName>
    </recommendedName>
</protein>
<dbReference type="EMBL" id="JARIHO010000006">
    <property type="protein sequence ID" value="KAJ7359486.1"/>
    <property type="molecule type" value="Genomic_DNA"/>
</dbReference>
<keyword evidence="3" id="KW-0472">Membrane</keyword>
<dbReference type="Pfam" id="PF00106">
    <property type="entry name" value="adh_short"/>
    <property type="match status" value="1"/>
</dbReference>
<dbReference type="Proteomes" id="UP001218218">
    <property type="component" value="Unassembled WGS sequence"/>
</dbReference>
<evidence type="ECO:0000256" key="2">
    <source>
        <dbReference type="ARBA" id="ARBA00023002"/>
    </source>
</evidence>
<proteinExistence type="inferred from homology"/>
<evidence type="ECO:0000313" key="4">
    <source>
        <dbReference type="EMBL" id="KAJ7359486.1"/>
    </source>
</evidence>
<dbReference type="InterPro" id="IPR036291">
    <property type="entry name" value="NAD(P)-bd_dom_sf"/>
</dbReference>
<dbReference type="InterPro" id="IPR002347">
    <property type="entry name" value="SDR_fam"/>
</dbReference>
<comment type="similarity">
    <text evidence="1">Belongs to the short-chain dehydrogenases/reductases (SDR) family.</text>
</comment>
<evidence type="ECO:0000313" key="5">
    <source>
        <dbReference type="Proteomes" id="UP001218218"/>
    </source>
</evidence>
<evidence type="ECO:0000256" key="3">
    <source>
        <dbReference type="SAM" id="Phobius"/>
    </source>
</evidence>
<keyword evidence="5" id="KW-1185">Reference proteome</keyword>
<dbReference type="PANTHER" id="PTHR43180:SF33">
    <property type="entry name" value="15-HYDROXYPROSTAGLANDIN DEHYDROGENASE [NAD(+)]-LIKE"/>
    <property type="match status" value="1"/>
</dbReference>
<dbReference type="PANTHER" id="PTHR43180">
    <property type="entry name" value="3-OXOACYL-(ACYL-CARRIER-PROTEIN) REDUCTASE (AFU_ORTHOLOGUE AFUA_6G11210)"/>
    <property type="match status" value="1"/>
</dbReference>
<keyword evidence="3" id="KW-0812">Transmembrane</keyword>
<comment type="caution">
    <text evidence="4">The sequence shown here is derived from an EMBL/GenBank/DDBJ whole genome shotgun (WGS) entry which is preliminary data.</text>
</comment>